<dbReference type="RefSeq" id="WP_151894367.1">
    <property type="nucleotide sequence ID" value="NZ_BKCF01000003.1"/>
</dbReference>
<dbReference type="SUPFAM" id="SSF52540">
    <property type="entry name" value="P-loop containing nucleoside triphosphate hydrolases"/>
    <property type="match status" value="1"/>
</dbReference>
<dbReference type="InterPro" id="IPR027417">
    <property type="entry name" value="P-loop_NTPase"/>
</dbReference>
<dbReference type="Gene3D" id="3.40.50.300">
    <property type="entry name" value="P-loop containing nucleotide triphosphate hydrolases"/>
    <property type="match status" value="2"/>
</dbReference>
<organism evidence="2 3">
    <name type="scientific">Patiriisocius marinistellae</name>
    <dbReference type="NCBI Taxonomy" id="2494560"/>
    <lineage>
        <taxon>Bacteria</taxon>
        <taxon>Pseudomonadati</taxon>
        <taxon>Bacteroidota</taxon>
        <taxon>Flavobacteriia</taxon>
        <taxon>Flavobacteriales</taxon>
        <taxon>Flavobacteriaceae</taxon>
        <taxon>Patiriisocius</taxon>
    </lineage>
</organism>
<reference evidence="2 3" key="1">
    <citation type="submission" date="2019-08" db="EMBL/GenBank/DDBJ databases">
        <title>Ulvibacter marinistellae sp. nov., isolated from a starfish, Patiria pectinifera.</title>
        <authorList>
            <person name="Kawano K."/>
            <person name="Ushijima N."/>
            <person name="Kihara M."/>
            <person name="Itoh H."/>
        </authorList>
    </citation>
    <scope>NUCLEOTIDE SEQUENCE [LARGE SCALE GENOMIC DNA]</scope>
    <source>
        <strain evidence="2 3">KK4</strain>
    </source>
</reference>
<evidence type="ECO:0000259" key="1">
    <source>
        <dbReference type="Pfam" id="PF13476"/>
    </source>
</evidence>
<comment type="caution">
    <text evidence="2">The sequence shown here is derived from an EMBL/GenBank/DDBJ whole genome shotgun (WGS) entry which is preliminary data.</text>
</comment>
<dbReference type="GO" id="GO:0006302">
    <property type="term" value="P:double-strand break repair"/>
    <property type="evidence" value="ECO:0007669"/>
    <property type="project" value="InterPro"/>
</dbReference>
<dbReference type="Gene3D" id="1.10.30.50">
    <property type="match status" value="1"/>
</dbReference>
<dbReference type="AlphaFoldDB" id="A0A5J4FZ44"/>
<dbReference type="InterPro" id="IPR038729">
    <property type="entry name" value="Rad50/SbcC_AAA"/>
</dbReference>
<dbReference type="PANTHER" id="PTHR43581">
    <property type="entry name" value="ATP/GTP PHOSPHATASE"/>
    <property type="match status" value="1"/>
</dbReference>
<proteinExistence type="predicted"/>
<feature type="domain" description="Rad50/SbcC-type AAA" evidence="1">
    <location>
        <begin position="329"/>
        <end position="448"/>
    </location>
</feature>
<sequence>MLYINRNFVNKPEVFSSHPFKDEIKVMTEFYTKKNIKQSRYRINSRLIESQLLIEKLVKLFHGKCAYCECEIFEKFFKTAHHRPTENAMNLDGKVSKESYWWLTYEWNNLYLLCEQCSSMKKTRFPVAGKRVSYLGNVPQEKALLIDPCKKKDFDDKHFQLFKNGEILGITERGKITIEILNLNNENRKQERARKILEMAGAISMARGAANQNDINNAKRELNKLLNSEVAFLSYSIAAFKHFSLITTEKIESSKIYNAIIEEIDNSISDFTSCITMKSKVERPKITKRHKTKSNKPFPIVSPITSSIDKLSDNILKRDYFMSAKRIQKIEIVNFKIIKNLVLEFPKSKHREEPWMVLLGENGAGKSSVLQAVALTLAGEEKANNLELNAAQFVNRNTSSKTGYVRVYLEGVSDFLELKFNKDSPKFTSNYDAPKVILLAFGSTRLMSDTVDYETNKNLINLSNLFNPFATLPNIEGWLGDPKKVSVAQFDQIAIALKNVLQLPDNKLIYRRKTKEGTYELFIKINKQKQGITVKELSAGYKSIIAMTINIIREILNTWDSFKIAEGIVLVDEIGVHLHPKWKLQIISTLREIFPAMNFIITTHEPLCLRGINEGEVALMKMDENNQVIALMDLPSPKALTIEQLITSKFFGLITSFDPEIEAQLNSFYLLKSKLNPTPNEIEKLETLRRNLEHINVIDNESNLEVSKKSKINLAASSLDAGWINNPKHQEDLKQKIKAIWDKTTS</sequence>
<accession>A0A5J4FZ44</accession>
<evidence type="ECO:0000313" key="3">
    <source>
        <dbReference type="Proteomes" id="UP000326994"/>
    </source>
</evidence>
<dbReference type="GO" id="GO:0016887">
    <property type="term" value="F:ATP hydrolysis activity"/>
    <property type="evidence" value="ECO:0007669"/>
    <property type="project" value="InterPro"/>
</dbReference>
<gene>
    <name evidence="2" type="ORF">ULMS_19520</name>
</gene>
<evidence type="ECO:0000313" key="2">
    <source>
        <dbReference type="EMBL" id="GEQ86444.1"/>
    </source>
</evidence>
<dbReference type="PANTHER" id="PTHR43581:SF2">
    <property type="entry name" value="EXCINUCLEASE ATPASE SUBUNIT"/>
    <property type="match status" value="1"/>
</dbReference>
<keyword evidence="3" id="KW-1185">Reference proteome</keyword>
<dbReference type="OrthoDB" id="9805802at2"/>
<dbReference type="Proteomes" id="UP000326994">
    <property type="component" value="Unassembled WGS sequence"/>
</dbReference>
<dbReference type="Pfam" id="PF13476">
    <property type="entry name" value="AAA_23"/>
    <property type="match status" value="1"/>
</dbReference>
<protein>
    <recommendedName>
        <fullName evidence="1">Rad50/SbcC-type AAA domain-containing protein</fullName>
    </recommendedName>
</protein>
<dbReference type="EMBL" id="BKCF01000003">
    <property type="protein sequence ID" value="GEQ86444.1"/>
    <property type="molecule type" value="Genomic_DNA"/>
</dbReference>
<dbReference type="InterPro" id="IPR051396">
    <property type="entry name" value="Bact_Antivir_Def_Nuclease"/>
</dbReference>
<name>A0A5J4FZ44_9FLAO</name>